<proteinExistence type="predicted"/>
<protein>
    <submittedName>
        <fullName evidence="2">Alpha/beta hydrolase</fullName>
    </submittedName>
</protein>
<evidence type="ECO:0000256" key="1">
    <source>
        <dbReference type="ARBA" id="ARBA00022729"/>
    </source>
</evidence>
<name>A0A851GIG2_9BACT</name>
<dbReference type="GO" id="GO:0016787">
    <property type="term" value="F:hydrolase activity"/>
    <property type="evidence" value="ECO:0007669"/>
    <property type="project" value="UniProtKB-KW"/>
</dbReference>
<comment type="caution">
    <text evidence="2">The sequence shown here is derived from an EMBL/GenBank/DDBJ whole genome shotgun (WGS) entry which is preliminary data.</text>
</comment>
<dbReference type="Proteomes" id="UP000557872">
    <property type="component" value="Unassembled WGS sequence"/>
</dbReference>
<dbReference type="EMBL" id="JACBAZ010000002">
    <property type="protein sequence ID" value="NWK54917.1"/>
    <property type="molecule type" value="Genomic_DNA"/>
</dbReference>
<accession>A0A851GIG2</accession>
<dbReference type="PANTHER" id="PTHR43037">
    <property type="entry name" value="UNNAMED PRODUCT-RELATED"/>
    <property type="match status" value="1"/>
</dbReference>
<sequence>MNRLRQDEDMNREMIACGLGLFSSVFVLAVPVSADESSAVSAPEKTSFDPQWDQLRNDNQKMLSRDQANKLSQQILSIKTNREKELRKKEFESKAITLGGKVLKYQYRTLGEKPEGGHSLYISMHGGGGAPARVNDQQWSNQVKLYTPKEGIMLAPRAPTDTWDLWHLAHIDRMFDRLIDNFILFADINPNKVYIVGYSAGGDGVYQLAPRMADRWAGAGMMAGHPGDAQTYNLLNLPYIIQCGGKDAAYKRNQWCEAWGKKLDQLAKAEPGAYPHKWIVYPQYGHWMNRECQQAIPWLANHTRNPWPKKVQWYQDNVTQERFYWLANPAPKARQMLTAEVVGQTITLSLPKSDELLDPPVLETEKVDQGKPFEPMDSVTLRLSDALLDLDQAVTVKSGAGEVLFQGKVKRSVDAMIRSVEQRLDATSIATAELSVKLR</sequence>
<dbReference type="Gene3D" id="3.40.50.1820">
    <property type="entry name" value="alpha/beta hydrolase"/>
    <property type="match status" value="1"/>
</dbReference>
<organism evidence="2 3">
    <name type="scientific">Oceaniferula marina</name>
    <dbReference type="NCBI Taxonomy" id="2748318"/>
    <lineage>
        <taxon>Bacteria</taxon>
        <taxon>Pseudomonadati</taxon>
        <taxon>Verrucomicrobiota</taxon>
        <taxon>Verrucomicrobiia</taxon>
        <taxon>Verrucomicrobiales</taxon>
        <taxon>Verrucomicrobiaceae</taxon>
        <taxon>Oceaniferula</taxon>
    </lineage>
</organism>
<evidence type="ECO:0000313" key="2">
    <source>
        <dbReference type="EMBL" id="NWK54917.1"/>
    </source>
</evidence>
<dbReference type="InterPro" id="IPR050955">
    <property type="entry name" value="Plant_Biomass_Hydrol_Est"/>
</dbReference>
<keyword evidence="1" id="KW-0732">Signal</keyword>
<dbReference type="AlphaFoldDB" id="A0A851GIG2"/>
<keyword evidence="2" id="KW-0378">Hydrolase</keyword>
<evidence type="ECO:0000313" key="3">
    <source>
        <dbReference type="Proteomes" id="UP000557872"/>
    </source>
</evidence>
<dbReference type="PANTHER" id="PTHR43037:SF1">
    <property type="entry name" value="BLL1128 PROTEIN"/>
    <property type="match status" value="1"/>
</dbReference>
<gene>
    <name evidence="2" type="ORF">HW115_04810</name>
</gene>
<reference evidence="2 3" key="1">
    <citation type="submission" date="2020-07" db="EMBL/GenBank/DDBJ databases">
        <title>Roseicoccus Jingziensis gen. nov., sp. nov., isolated from coastal seawater.</title>
        <authorList>
            <person name="Feng X."/>
        </authorList>
    </citation>
    <scope>NUCLEOTIDE SEQUENCE [LARGE SCALE GENOMIC DNA]</scope>
    <source>
        <strain evidence="2 3">N1E253</strain>
    </source>
</reference>
<dbReference type="InterPro" id="IPR029058">
    <property type="entry name" value="AB_hydrolase_fold"/>
</dbReference>
<dbReference type="SUPFAM" id="SSF53474">
    <property type="entry name" value="alpha/beta-Hydrolases"/>
    <property type="match status" value="1"/>
</dbReference>
<keyword evidence="3" id="KW-1185">Reference proteome</keyword>
<dbReference type="RefSeq" id="WP_227021288.1">
    <property type="nucleotide sequence ID" value="NZ_JACBAZ010000002.1"/>
</dbReference>